<evidence type="ECO:0000313" key="8">
    <source>
        <dbReference type="Proteomes" id="UP001161388"/>
    </source>
</evidence>
<dbReference type="CDD" id="cd12118">
    <property type="entry name" value="ttLC_FACS_AEE21_like"/>
    <property type="match status" value="1"/>
</dbReference>
<proteinExistence type="inferred from homology"/>
<dbReference type="RefSeq" id="WP_284373653.1">
    <property type="nucleotide sequence ID" value="NZ_BSNL01000001.1"/>
</dbReference>
<evidence type="ECO:0000256" key="1">
    <source>
        <dbReference type="ARBA" id="ARBA00006432"/>
    </source>
</evidence>
<gene>
    <name evidence="7" type="ORF">GCM10007927_23600</name>
</gene>
<protein>
    <submittedName>
        <fullName evidence="7">Acyl-CoA synthetase</fullName>
    </submittedName>
</protein>
<dbReference type="Gene3D" id="3.30.300.30">
    <property type="match status" value="1"/>
</dbReference>
<comment type="similarity">
    <text evidence="1">Belongs to the ATP-dependent AMP-binding enzyme family.</text>
</comment>
<evidence type="ECO:0000259" key="6">
    <source>
        <dbReference type="Pfam" id="PF13193"/>
    </source>
</evidence>
<keyword evidence="8" id="KW-1185">Reference proteome</keyword>
<dbReference type="PANTHER" id="PTHR43859">
    <property type="entry name" value="ACYL-ACTIVATING ENZYME"/>
    <property type="match status" value="1"/>
</dbReference>
<dbReference type="Gene3D" id="3.40.50.12780">
    <property type="entry name" value="N-terminal domain of ligase-like"/>
    <property type="match status" value="1"/>
</dbReference>
<feature type="domain" description="AMP-binding enzyme C-terminal" evidence="6">
    <location>
        <begin position="453"/>
        <end position="527"/>
    </location>
</feature>
<evidence type="ECO:0000256" key="4">
    <source>
        <dbReference type="ARBA" id="ARBA00023098"/>
    </source>
</evidence>
<dbReference type="InterPro" id="IPR000873">
    <property type="entry name" value="AMP-dep_synth/lig_dom"/>
</dbReference>
<dbReference type="InterPro" id="IPR025110">
    <property type="entry name" value="AMP-bd_C"/>
</dbReference>
<dbReference type="SUPFAM" id="SSF56801">
    <property type="entry name" value="Acetyl-CoA synthetase-like"/>
    <property type="match status" value="1"/>
</dbReference>
<evidence type="ECO:0000313" key="7">
    <source>
        <dbReference type="EMBL" id="GLQ27557.1"/>
    </source>
</evidence>
<evidence type="ECO:0000256" key="3">
    <source>
        <dbReference type="ARBA" id="ARBA00022832"/>
    </source>
</evidence>
<keyword evidence="2" id="KW-0436">Ligase</keyword>
<name>A0ABQ5VKA8_9RHOB</name>
<keyword evidence="4" id="KW-0443">Lipid metabolism</keyword>
<dbReference type="Proteomes" id="UP001161388">
    <property type="component" value="Unassembled WGS sequence"/>
</dbReference>
<accession>A0ABQ5VKA8</accession>
<dbReference type="Pfam" id="PF13193">
    <property type="entry name" value="AMP-binding_C"/>
    <property type="match status" value="1"/>
</dbReference>
<dbReference type="Pfam" id="PF00501">
    <property type="entry name" value="AMP-binding"/>
    <property type="match status" value="1"/>
</dbReference>
<dbReference type="PROSITE" id="PS00455">
    <property type="entry name" value="AMP_BINDING"/>
    <property type="match status" value="1"/>
</dbReference>
<evidence type="ECO:0000256" key="2">
    <source>
        <dbReference type="ARBA" id="ARBA00022598"/>
    </source>
</evidence>
<sequence>MGWMNDETGLDKCAANYVPLTPLSHLRRAASVFATRTAVIHGDHRVTYAQYHDRCTRLASALAAMGVAPGEVVATLLPNTPAQAEAHFGVPACGAVLNTINMRLDVATVAYIFDHGGAKVVLIDSEFMDLAEDACAAMEGTPPQIIEVTDPNCPATGRHPTYEDLLASADPAFDWIMPQDEWESLALNYTSGTTGRPKGVVYHHRGAYLMTMGTVISWRMVLHPVFMQIVPLFHCNGWNHTWMMPLIGGTLVCCRDITASNIYNAIADEGVTHFGGAPIVLNMLVNAAEGERRAFDHTVEVFTAGAPPAPATLTKIEQLGFNITQVYGLTETYGHVTECIWKAEDWDTADTAARAAIKARQGVAMPMMEHITVTDADVTQTPMDGATQGEIMIRGNSVMKGYFKNPEATAEAFKGGYFHSGDLAVQHPDGYIQIADRAKDIIISGGENISSVEVEGVLMGHPEVNLAAVVAKPDEQWGEVPCAFVELKPGAKPDEAALIAFARATLAGFKTPKQVVFQELPKTSTGKIQKHELRKVAAGL</sequence>
<dbReference type="NCBIfam" id="NF006020">
    <property type="entry name" value="PRK08162.1"/>
    <property type="match status" value="1"/>
</dbReference>
<dbReference type="InterPro" id="IPR045851">
    <property type="entry name" value="AMP-bd_C_sf"/>
</dbReference>
<evidence type="ECO:0000259" key="5">
    <source>
        <dbReference type="Pfam" id="PF00501"/>
    </source>
</evidence>
<reference evidence="7" key="2">
    <citation type="submission" date="2023-01" db="EMBL/GenBank/DDBJ databases">
        <title>Draft genome sequence of Sulfitobacter pacificus strain NBRC 109915.</title>
        <authorList>
            <person name="Sun Q."/>
            <person name="Mori K."/>
        </authorList>
    </citation>
    <scope>NUCLEOTIDE SEQUENCE</scope>
    <source>
        <strain evidence="7">NBRC 109915</strain>
    </source>
</reference>
<comment type="caution">
    <text evidence="7">The sequence shown here is derived from an EMBL/GenBank/DDBJ whole genome shotgun (WGS) entry which is preliminary data.</text>
</comment>
<feature type="domain" description="AMP-dependent synthetase/ligase" evidence="5">
    <location>
        <begin position="27"/>
        <end position="403"/>
    </location>
</feature>
<dbReference type="PANTHER" id="PTHR43859:SF4">
    <property type="entry name" value="BUTANOATE--COA LIGASE AAE1-RELATED"/>
    <property type="match status" value="1"/>
</dbReference>
<organism evidence="7 8">
    <name type="scientific">Sulfitobacter pacificus</name>
    <dbReference type="NCBI Taxonomy" id="1499314"/>
    <lineage>
        <taxon>Bacteria</taxon>
        <taxon>Pseudomonadati</taxon>
        <taxon>Pseudomonadota</taxon>
        <taxon>Alphaproteobacteria</taxon>
        <taxon>Rhodobacterales</taxon>
        <taxon>Roseobacteraceae</taxon>
        <taxon>Sulfitobacter</taxon>
    </lineage>
</organism>
<keyword evidence="3" id="KW-0276">Fatty acid metabolism</keyword>
<dbReference type="EMBL" id="BSNL01000001">
    <property type="protein sequence ID" value="GLQ27557.1"/>
    <property type="molecule type" value="Genomic_DNA"/>
</dbReference>
<reference evidence="7" key="1">
    <citation type="journal article" date="2014" name="Int. J. Syst. Evol. Microbiol.">
        <title>Complete genome of a new Firmicutes species belonging to the dominant human colonic microbiota ('Ruminococcus bicirculans') reveals two chromosomes and a selective capacity to utilize plant glucans.</title>
        <authorList>
            <consortium name="NISC Comparative Sequencing Program"/>
            <person name="Wegmann U."/>
            <person name="Louis P."/>
            <person name="Goesmann A."/>
            <person name="Henrissat B."/>
            <person name="Duncan S.H."/>
            <person name="Flint H.J."/>
        </authorList>
    </citation>
    <scope>NUCLEOTIDE SEQUENCE</scope>
    <source>
        <strain evidence="7">NBRC 109915</strain>
    </source>
</reference>
<dbReference type="InterPro" id="IPR020845">
    <property type="entry name" value="AMP-binding_CS"/>
</dbReference>
<dbReference type="InterPro" id="IPR042099">
    <property type="entry name" value="ANL_N_sf"/>
</dbReference>